<dbReference type="InterPro" id="IPR027417">
    <property type="entry name" value="P-loop_NTPase"/>
</dbReference>
<evidence type="ECO:0000256" key="5">
    <source>
        <dbReference type="ARBA" id="ARBA00022694"/>
    </source>
</evidence>
<dbReference type="SUPFAM" id="SSF52540">
    <property type="entry name" value="P-loop containing nucleoside triphosphate hydrolases"/>
    <property type="match status" value="1"/>
</dbReference>
<dbReference type="InterPro" id="IPR003442">
    <property type="entry name" value="T6A_TsaE"/>
</dbReference>
<dbReference type="PANTHER" id="PTHR33540">
    <property type="entry name" value="TRNA THREONYLCARBAMOYLADENOSINE BIOSYNTHESIS PROTEIN TSAE"/>
    <property type="match status" value="1"/>
</dbReference>
<comment type="subcellular location">
    <subcellularLocation>
        <location evidence="1">Cytoplasm</location>
    </subcellularLocation>
</comment>
<proteinExistence type="inferred from homology"/>
<keyword evidence="7" id="KW-0547">Nucleotide-binding</keyword>
<dbReference type="GO" id="GO:0016740">
    <property type="term" value="F:transferase activity"/>
    <property type="evidence" value="ECO:0007669"/>
    <property type="project" value="UniProtKB-KW"/>
</dbReference>
<evidence type="ECO:0000256" key="9">
    <source>
        <dbReference type="ARBA" id="ARBA00022842"/>
    </source>
</evidence>
<keyword evidence="4" id="KW-0963">Cytoplasm</keyword>
<dbReference type="PANTHER" id="PTHR33540:SF2">
    <property type="entry name" value="TRNA THREONYLCARBAMOYLADENOSINE BIOSYNTHESIS PROTEIN TSAE"/>
    <property type="match status" value="1"/>
</dbReference>
<dbReference type="Gene3D" id="3.40.50.300">
    <property type="entry name" value="P-loop containing nucleotide triphosphate hydrolases"/>
    <property type="match status" value="1"/>
</dbReference>
<dbReference type="GO" id="GO:0046872">
    <property type="term" value="F:metal ion binding"/>
    <property type="evidence" value="ECO:0007669"/>
    <property type="project" value="UniProtKB-KW"/>
</dbReference>
<dbReference type="GO" id="GO:0002949">
    <property type="term" value="P:tRNA threonylcarbamoyladenosine modification"/>
    <property type="evidence" value="ECO:0007669"/>
    <property type="project" value="InterPro"/>
</dbReference>
<keyword evidence="6" id="KW-0479">Metal-binding</keyword>
<dbReference type="Proteomes" id="UP000320048">
    <property type="component" value="Unassembled WGS sequence"/>
</dbReference>
<keyword evidence="11" id="KW-0808">Transferase</keyword>
<evidence type="ECO:0000256" key="10">
    <source>
        <dbReference type="ARBA" id="ARBA00032441"/>
    </source>
</evidence>
<keyword evidence="9" id="KW-0460">Magnesium</keyword>
<dbReference type="EMBL" id="VBAO01000145">
    <property type="protein sequence ID" value="TMI82031.1"/>
    <property type="molecule type" value="Genomic_DNA"/>
</dbReference>
<evidence type="ECO:0000256" key="4">
    <source>
        <dbReference type="ARBA" id="ARBA00022490"/>
    </source>
</evidence>
<evidence type="ECO:0000313" key="11">
    <source>
        <dbReference type="EMBL" id="TMI82031.1"/>
    </source>
</evidence>
<sequence>MAESDPSLAICTQTEEETRRFGEALGAALRRGAGVGAPPATLALAGPLGAGKTCLVQGLAVGLGVSGSVRSPTFTLIHEHRGPIPLFHVDLYRLEAAELESLGLEEVIDSPGVTAIEWPERAAGVLPREHLMIEFRFGPAAGARCLRLIPRGPRYERLVAALRGCGSSR</sequence>
<evidence type="ECO:0000256" key="3">
    <source>
        <dbReference type="ARBA" id="ARBA00019010"/>
    </source>
</evidence>
<evidence type="ECO:0000256" key="7">
    <source>
        <dbReference type="ARBA" id="ARBA00022741"/>
    </source>
</evidence>
<organism evidence="11 12">
    <name type="scientific">Candidatus Segetimicrobium genomatis</name>
    <dbReference type="NCBI Taxonomy" id="2569760"/>
    <lineage>
        <taxon>Bacteria</taxon>
        <taxon>Bacillati</taxon>
        <taxon>Candidatus Sysuimicrobiota</taxon>
        <taxon>Candidatus Sysuimicrobiia</taxon>
        <taxon>Candidatus Sysuimicrobiales</taxon>
        <taxon>Candidatus Segetimicrobiaceae</taxon>
        <taxon>Candidatus Segetimicrobium</taxon>
    </lineage>
</organism>
<accession>A0A537JER1</accession>
<evidence type="ECO:0000256" key="1">
    <source>
        <dbReference type="ARBA" id="ARBA00004496"/>
    </source>
</evidence>
<comment type="caution">
    <text evidence="11">The sequence shown here is derived from an EMBL/GenBank/DDBJ whole genome shotgun (WGS) entry which is preliminary data.</text>
</comment>
<dbReference type="GO" id="GO:0005524">
    <property type="term" value="F:ATP binding"/>
    <property type="evidence" value="ECO:0007669"/>
    <property type="project" value="UniProtKB-KW"/>
</dbReference>
<evidence type="ECO:0000256" key="6">
    <source>
        <dbReference type="ARBA" id="ARBA00022723"/>
    </source>
</evidence>
<dbReference type="GO" id="GO:0005737">
    <property type="term" value="C:cytoplasm"/>
    <property type="evidence" value="ECO:0007669"/>
    <property type="project" value="UniProtKB-SubCell"/>
</dbReference>
<dbReference type="AlphaFoldDB" id="A0A537JER1"/>
<evidence type="ECO:0000313" key="12">
    <source>
        <dbReference type="Proteomes" id="UP000320048"/>
    </source>
</evidence>
<dbReference type="Pfam" id="PF02367">
    <property type="entry name" value="TsaE"/>
    <property type="match status" value="1"/>
</dbReference>
<evidence type="ECO:0000256" key="8">
    <source>
        <dbReference type="ARBA" id="ARBA00022840"/>
    </source>
</evidence>
<protein>
    <recommendedName>
        <fullName evidence="3">tRNA threonylcarbamoyladenosine biosynthesis protein TsaE</fullName>
    </recommendedName>
    <alternativeName>
        <fullName evidence="10">t(6)A37 threonylcarbamoyladenosine biosynthesis protein TsaE</fullName>
    </alternativeName>
</protein>
<keyword evidence="8" id="KW-0067">ATP-binding</keyword>
<name>A0A537JER1_9BACT</name>
<keyword evidence="5" id="KW-0819">tRNA processing</keyword>
<evidence type="ECO:0000256" key="2">
    <source>
        <dbReference type="ARBA" id="ARBA00007599"/>
    </source>
</evidence>
<dbReference type="NCBIfam" id="TIGR00150">
    <property type="entry name" value="T6A_YjeE"/>
    <property type="match status" value="1"/>
</dbReference>
<comment type="similarity">
    <text evidence="2">Belongs to the TsaE family.</text>
</comment>
<reference evidence="11 12" key="1">
    <citation type="journal article" date="2019" name="Nat. Microbiol.">
        <title>Mediterranean grassland soil C-N compound turnover is dependent on rainfall and depth, and is mediated by genomically divergent microorganisms.</title>
        <authorList>
            <person name="Diamond S."/>
            <person name="Andeer P.F."/>
            <person name="Li Z."/>
            <person name="Crits-Christoph A."/>
            <person name="Burstein D."/>
            <person name="Anantharaman K."/>
            <person name="Lane K.R."/>
            <person name="Thomas B.C."/>
            <person name="Pan C."/>
            <person name="Northen T.R."/>
            <person name="Banfield J.F."/>
        </authorList>
    </citation>
    <scope>NUCLEOTIDE SEQUENCE [LARGE SCALE GENOMIC DNA]</scope>
    <source>
        <strain evidence="11">NP_7</strain>
    </source>
</reference>
<gene>
    <name evidence="11" type="primary">tsaE</name>
    <name evidence="11" type="ORF">E6H04_05580</name>
</gene>